<protein>
    <submittedName>
        <fullName evidence="2">Unnamed protein product</fullName>
    </submittedName>
</protein>
<dbReference type="EMBL" id="BSXN01002668">
    <property type="protein sequence ID" value="GME77273.1"/>
    <property type="molecule type" value="Genomic_DNA"/>
</dbReference>
<feature type="coiled-coil region" evidence="1">
    <location>
        <begin position="205"/>
        <end position="239"/>
    </location>
</feature>
<organism evidence="2 3">
    <name type="scientific">Candida boidinii</name>
    <name type="common">Yeast</name>
    <dbReference type="NCBI Taxonomy" id="5477"/>
    <lineage>
        <taxon>Eukaryota</taxon>
        <taxon>Fungi</taxon>
        <taxon>Dikarya</taxon>
        <taxon>Ascomycota</taxon>
        <taxon>Saccharomycotina</taxon>
        <taxon>Pichiomycetes</taxon>
        <taxon>Pichiales</taxon>
        <taxon>Pichiaceae</taxon>
        <taxon>Ogataea</taxon>
        <taxon>Ogataea/Candida clade</taxon>
    </lineage>
</organism>
<name>A0A9W6T599_CANBO</name>
<sequence>MKENDKFNELSTKNSELIKLIDKYKLKLESYFSRNKELSSQLSVSKDDINRLKESNESLKNELRDKDNIIKSLRDSQNSNENSIEILQNDSNSKEKIIASLREQLLKQTTEINTFKNMKPELEDEAYKLKDQVETLEVKNRIIKNERDLLQEKLEKSDSENLKYLEEINLLKNKLEDKTDLEIFKKEVSSLKFQLDNKTTESQAIESANSELKSANIELKSTNSELKSAKIELESTTIELRTEIEALKKCIVEAEAKEDVMNKKSVENDQLALLRSEIADIKSKIYKEDTGVTENIQEEAEIEQDVVEQTQHRSQPHEACEFCRVNGDDSIDNELTSLSYKHLKRTMLSLNSELNNINILIGNLTDNSPNWKKIELMNDKKRVLHEISDVSSHIKQLEYIDSFNASYKNDHFPIDENRSAIVDELLQTAF</sequence>
<evidence type="ECO:0000256" key="1">
    <source>
        <dbReference type="SAM" id="Coils"/>
    </source>
</evidence>
<evidence type="ECO:0000313" key="3">
    <source>
        <dbReference type="Proteomes" id="UP001165120"/>
    </source>
</evidence>
<comment type="caution">
    <text evidence="2">The sequence shown here is derived from an EMBL/GenBank/DDBJ whole genome shotgun (WGS) entry which is preliminary data.</text>
</comment>
<accession>A0A9W6T599</accession>
<keyword evidence="3" id="KW-1185">Reference proteome</keyword>
<dbReference type="AlphaFoldDB" id="A0A9W6T599"/>
<reference evidence="2" key="1">
    <citation type="submission" date="2023-04" db="EMBL/GenBank/DDBJ databases">
        <title>Candida boidinii NBRC 10035.</title>
        <authorList>
            <person name="Ichikawa N."/>
            <person name="Sato H."/>
            <person name="Tonouchi N."/>
        </authorList>
    </citation>
    <scope>NUCLEOTIDE SEQUENCE</scope>
    <source>
        <strain evidence="2">NBRC 10035</strain>
    </source>
</reference>
<proteinExistence type="predicted"/>
<gene>
    <name evidence="2" type="ORF">Cboi02_000548000</name>
</gene>
<feature type="coiled-coil region" evidence="1">
    <location>
        <begin position="21"/>
        <end position="174"/>
    </location>
</feature>
<evidence type="ECO:0000313" key="2">
    <source>
        <dbReference type="EMBL" id="GME77273.1"/>
    </source>
</evidence>
<dbReference type="Proteomes" id="UP001165120">
    <property type="component" value="Unassembled WGS sequence"/>
</dbReference>
<keyword evidence="1" id="KW-0175">Coiled coil</keyword>